<dbReference type="GO" id="GO:0044284">
    <property type="term" value="C:mitochondrial crista junction"/>
    <property type="evidence" value="ECO:0007669"/>
    <property type="project" value="EnsemblFungi"/>
</dbReference>
<comment type="function">
    <text evidence="1">Component of the MICOS complex, a large protein complex of the mitochondrial inner membrane that plays crucial roles in the maintenance of crista junctions, inner membrane architecture, and formation of contact sites to the outer membrane.</text>
</comment>
<dbReference type="GO" id="GO:0061617">
    <property type="term" value="C:MICOS complex"/>
    <property type="evidence" value="ECO:0007669"/>
    <property type="project" value="UniProtKB-UniRule"/>
</dbReference>
<keyword evidence="1" id="KW-0472">Membrane</keyword>
<keyword evidence="1" id="KW-0496">Mitochondrion</keyword>
<sequence>MSRNFYQDADAKAQAPLVPDVATPTDLSTTTLSTGNQIYDSEALHNWFGHWRGFAVNKYHVYKAEWETQKSAAANEWQSAKDYSAKNIATDRYETEELMVPAGILALGAFFTGRVLTNRRNWQRVGGARILTSFPSRLVVPWALAATVVSQLLPATWSNAVRALERDVLPEPWVHQYHAAWEHLHSRGFRTRWDDVERTVDASLQRGIRGVREYVVEQMGW</sequence>
<protein>
    <recommendedName>
        <fullName evidence="1">MICOS complex subunit</fullName>
    </recommendedName>
</protein>
<dbReference type="STRING" id="1266660.A0A1G4J0F9"/>
<dbReference type="OrthoDB" id="4039294at2759"/>
<evidence type="ECO:0000313" key="2">
    <source>
        <dbReference type="EMBL" id="SCU82985.1"/>
    </source>
</evidence>
<accession>A0A1G4J0F9</accession>
<dbReference type="GO" id="GO:0042407">
    <property type="term" value="P:cristae formation"/>
    <property type="evidence" value="ECO:0007669"/>
    <property type="project" value="EnsemblFungi"/>
</dbReference>
<reference evidence="3" key="1">
    <citation type="submission" date="2016-03" db="EMBL/GenBank/DDBJ databases">
        <authorList>
            <person name="Devillers H."/>
        </authorList>
    </citation>
    <scope>NUCLEOTIDE SEQUENCE [LARGE SCALE GENOMIC DNA]</scope>
</reference>
<dbReference type="Proteomes" id="UP000190274">
    <property type="component" value="Chromosome C"/>
</dbReference>
<gene>
    <name evidence="2" type="ORF">LADA_0C09032G</name>
</gene>
<proteinExistence type="predicted"/>
<dbReference type="InterPro" id="IPR019166">
    <property type="entry name" value="MIC26/MIC27"/>
</dbReference>
<keyword evidence="3" id="KW-1185">Reference proteome</keyword>
<dbReference type="AlphaFoldDB" id="A0A1G4J0F9"/>
<organism evidence="2 3">
    <name type="scientific">Lachancea dasiensis</name>
    <dbReference type="NCBI Taxonomy" id="1072105"/>
    <lineage>
        <taxon>Eukaryota</taxon>
        <taxon>Fungi</taxon>
        <taxon>Dikarya</taxon>
        <taxon>Ascomycota</taxon>
        <taxon>Saccharomycotina</taxon>
        <taxon>Saccharomycetes</taxon>
        <taxon>Saccharomycetales</taxon>
        <taxon>Saccharomycetaceae</taxon>
        <taxon>Lachancea</taxon>
    </lineage>
</organism>
<name>A0A1G4J0F9_9SACH</name>
<comment type="subcellular location">
    <subcellularLocation>
        <location evidence="1">Mitochondrion inner membrane</location>
    </subcellularLocation>
</comment>
<evidence type="ECO:0000256" key="1">
    <source>
        <dbReference type="RuleBase" id="RU363021"/>
    </source>
</evidence>
<dbReference type="EMBL" id="LT598459">
    <property type="protein sequence ID" value="SCU82985.1"/>
    <property type="molecule type" value="Genomic_DNA"/>
</dbReference>
<dbReference type="GO" id="GO:0043933">
    <property type="term" value="P:protein-containing complex organization"/>
    <property type="evidence" value="ECO:0007669"/>
    <property type="project" value="EnsemblFungi"/>
</dbReference>
<comment type="subunit">
    <text evidence="1">Component of the mitochondrial contact site and cristae organizing system (MICOS) complex.</text>
</comment>
<keyword evidence="1" id="KW-0999">Mitochondrion inner membrane</keyword>
<dbReference type="Pfam" id="PF09769">
    <property type="entry name" value="ApoO"/>
    <property type="match status" value="1"/>
</dbReference>
<dbReference type="GO" id="GO:0032461">
    <property type="term" value="P:positive regulation of protein oligomerization"/>
    <property type="evidence" value="ECO:0007669"/>
    <property type="project" value="EnsemblFungi"/>
</dbReference>
<evidence type="ECO:0000313" key="3">
    <source>
        <dbReference type="Proteomes" id="UP000190274"/>
    </source>
</evidence>